<gene>
    <name evidence="3" type="ORF">OOZ53_06845</name>
</gene>
<feature type="transmembrane region" description="Helical" evidence="1">
    <location>
        <begin position="12"/>
        <end position="34"/>
    </location>
</feature>
<keyword evidence="1" id="KW-1133">Transmembrane helix</keyword>
<dbReference type="Proteomes" id="UP001148313">
    <property type="component" value="Unassembled WGS sequence"/>
</dbReference>
<keyword evidence="4" id="KW-1185">Reference proteome</keyword>
<evidence type="ECO:0000313" key="3">
    <source>
        <dbReference type="EMBL" id="MDA4845061.1"/>
    </source>
</evidence>
<feature type="transmembrane region" description="Helical" evidence="1">
    <location>
        <begin position="133"/>
        <end position="155"/>
    </location>
</feature>
<keyword evidence="1" id="KW-0472">Membrane</keyword>
<keyword evidence="1" id="KW-0812">Transmembrane</keyword>
<evidence type="ECO:0000259" key="2">
    <source>
        <dbReference type="Pfam" id="PF07331"/>
    </source>
</evidence>
<name>A0ABT4VK24_9HYPH</name>
<evidence type="ECO:0000256" key="1">
    <source>
        <dbReference type="SAM" id="Phobius"/>
    </source>
</evidence>
<dbReference type="InterPro" id="IPR009936">
    <property type="entry name" value="DUF1468"/>
</dbReference>
<comment type="caution">
    <text evidence="3">The sequence shown here is derived from an EMBL/GenBank/DDBJ whole genome shotgun (WGS) entry which is preliminary data.</text>
</comment>
<protein>
    <submittedName>
        <fullName evidence="3">Tripartite tricarboxylate transporter TctB family protein</fullName>
    </submittedName>
</protein>
<sequence length="160" mass="16797">MADLQPKTRLAAIDIAAGLVLAAMSAICLTWIIPNHVGTGASENDLSPAFFPRLTAWLCLALSLCLVAVQAARINSLSALRTGLAKGRSVLFETVAWAAVASLAWFAMSVIGYMPTAAALLVLGAIVCRFRHALAIAGLAIVLPAAIDQMAWLIFQVDLP</sequence>
<evidence type="ECO:0000313" key="4">
    <source>
        <dbReference type="Proteomes" id="UP001148313"/>
    </source>
</evidence>
<dbReference type="EMBL" id="JAPJZH010000003">
    <property type="protein sequence ID" value="MDA4845061.1"/>
    <property type="molecule type" value="Genomic_DNA"/>
</dbReference>
<organism evidence="3 4">
    <name type="scientific">Hoeflea poritis</name>
    <dbReference type="NCBI Taxonomy" id="2993659"/>
    <lineage>
        <taxon>Bacteria</taxon>
        <taxon>Pseudomonadati</taxon>
        <taxon>Pseudomonadota</taxon>
        <taxon>Alphaproteobacteria</taxon>
        <taxon>Hyphomicrobiales</taxon>
        <taxon>Rhizobiaceae</taxon>
        <taxon>Hoeflea</taxon>
    </lineage>
</organism>
<accession>A0ABT4VK24</accession>
<feature type="transmembrane region" description="Helical" evidence="1">
    <location>
        <begin position="95"/>
        <end position="127"/>
    </location>
</feature>
<feature type="domain" description="DUF1468" evidence="2">
    <location>
        <begin position="16"/>
        <end position="156"/>
    </location>
</feature>
<reference evidence="3" key="1">
    <citation type="submission" date="2022-11" db="EMBL/GenBank/DDBJ databases">
        <title>Hoeflea poritis sp. nov., isolated from scleractinian coral Porites lutea.</title>
        <authorList>
            <person name="Zhang G."/>
            <person name="Wei Q."/>
            <person name="Cai L."/>
        </authorList>
    </citation>
    <scope>NUCLEOTIDE SEQUENCE</scope>
    <source>
        <strain evidence="3">E7-10</strain>
    </source>
</reference>
<dbReference type="Pfam" id="PF07331">
    <property type="entry name" value="TctB"/>
    <property type="match status" value="1"/>
</dbReference>
<dbReference type="RefSeq" id="WP_271088616.1">
    <property type="nucleotide sequence ID" value="NZ_JAPJZH010000003.1"/>
</dbReference>
<proteinExistence type="predicted"/>
<feature type="transmembrane region" description="Helical" evidence="1">
    <location>
        <begin position="54"/>
        <end position="74"/>
    </location>
</feature>